<evidence type="ECO:0000313" key="6">
    <source>
        <dbReference type="EMBL" id="MBD0382498.1"/>
    </source>
</evidence>
<dbReference type="InterPro" id="IPR009057">
    <property type="entry name" value="Homeodomain-like_sf"/>
</dbReference>
<dbReference type="InterPro" id="IPR050109">
    <property type="entry name" value="HTH-type_TetR-like_transc_reg"/>
</dbReference>
<dbReference type="GO" id="GO:0003700">
    <property type="term" value="F:DNA-binding transcription factor activity"/>
    <property type="evidence" value="ECO:0007669"/>
    <property type="project" value="TreeGrafter"/>
</dbReference>
<keyword evidence="2 4" id="KW-0238">DNA-binding</keyword>
<comment type="caution">
    <text evidence="6">The sequence shown here is derived from an EMBL/GenBank/DDBJ whole genome shotgun (WGS) entry which is preliminary data.</text>
</comment>
<dbReference type="Pfam" id="PF00440">
    <property type="entry name" value="TetR_N"/>
    <property type="match status" value="1"/>
</dbReference>
<dbReference type="PANTHER" id="PTHR30055">
    <property type="entry name" value="HTH-TYPE TRANSCRIPTIONAL REGULATOR RUTR"/>
    <property type="match status" value="1"/>
</dbReference>
<dbReference type="InterPro" id="IPR001647">
    <property type="entry name" value="HTH_TetR"/>
</dbReference>
<evidence type="ECO:0000256" key="2">
    <source>
        <dbReference type="ARBA" id="ARBA00023125"/>
    </source>
</evidence>
<dbReference type="AlphaFoldDB" id="A0A926QL54"/>
<feature type="DNA-binding region" description="H-T-H motif" evidence="4">
    <location>
        <begin position="40"/>
        <end position="59"/>
    </location>
</feature>
<dbReference type="SUPFAM" id="SSF46689">
    <property type="entry name" value="Homeodomain-like"/>
    <property type="match status" value="1"/>
</dbReference>
<dbReference type="RefSeq" id="WP_188176275.1">
    <property type="nucleotide sequence ID" value="NZ_JACVVD010000007.1"/>
</dbReference>
<evidence type="ECO:0000256" key="4">
    <source>
        <dbReference type="PROSITE-ProRule" id="PRU00335"/>
    </source>
</evidence>
<keyword evidence="1" id="KW-0805">Transcription regulation</keyword>
<reference evidence="6" key="1">
    <citation type="submission" date="2020-09" db="EMBL/GenBank/DDBJ databases">
        <title>Draft Genome Sequence of Paenibacillus sp. WST5.</title>
        <authorList>
            <person name="Bao Z."/>
        </authorList>
    </citation>
    <scope>NUCLEOTIDE SEQUENCE</scope>
    <source>
        <strain evidence="6">WST5</strain>
    </source>
</reference>
<evidence type="ECO:0000313" key="7">
    <source>
        <dbReference type="Proteomes" id="UP000650466"/>
    </source>
</evidence>
<evidence type="ECO:0000259" key="5">
    <source>
        <dbReference type="PROSITE" id="PS50977"/>
    </source>
</evidence>
<organism evidence="6 7">
    <name type="scientific">Paenibacillus sedimenti</name>
    <dbReference type="NCBI Taxonomy" id="2770274"/>
    <lineage>
        <taxon>Bacteria</taxon>
        <taxon>Bacillati</taxon>
        <taxon>Bacillota</taxon>
        <taxon>Bacilli</taxon>
        <taxon>Bacillales</taxon>
        <taxon>Paenibacillaceae</taxon>
        <taxon>Paenibacillus</taxon>
    </lineage>
</organism>
<dbReference type="EMBL" id="JACVVD010000007">
    <property type="protein sequence ID" value="MBD0382498.1"/>
    <property type="molecule type" value="Genomic_DNA"/>
</dbReference>
<evidence type="ECO:0000256" key="3">
    <source>
        <dbReference type="ARBA" id="ARBA00023163"/>
    </source>
</evidence>
<feature type="domain" description="HTH tetR-type" evidence="5">
    <location>
        <begin position="17"/>
        <end position="77"/>
    </location>
</feature>
<dbReference type="Gene3D" id="1.10.357.10">
    <property type="entry name" value="Tetracycline Repressor, domain 2"/>
    <property type="match status" value="1"/>
</dbReference>
<protein>
    <submittedName>
        <fullName evidence="6">TetR/AcrR family transcriptional regulator</fullName>
    </submittedName>
</protein>
<keyword evidence="7" id="KW-1185">Reference proteome</keyword>
<dbReference type="GO" id="GO:0000976">
    <property type="term" value="F:transcription cis-regulatory region binding"/>
    <property type="evidence" value="ECO:0007669"/>
    <property type="project" value="TreeGrafter"/>
</dbReference>
<sequence length="216" mass="24821">MSEYRTYLDLNGNPIVNTNKIKILETAIDLFSRKGYSGVSIREITREVGIKESSLYNHFASKEELLGVIFLNFRRAIGEILLPPEMLRGALKQMIAEQFLQQGVINFKAHIDDPINARIWRIVTIEQYRDPLARSILVEDIIQRTLSFLESAFALMIEQGAVKPHPPKLLAAEYQYPLFGMITEYNLQKYLDQDTSAIEQSMADHIEFFLSHVRTA</sequence>
<name>A0A926QL54_9BACL</name>
<dbReference type="PANTHER" id="PTHR30055:SF234">
    <property type="entry name" value="HTH-TYPE TRANSCRIPTIONAL REGULATOR BETI"/>
    <property type="match status" value="1"/>
</dbReference>
<dbReference type="Proteomes" id="UP000650466">
    <property type="component" value="Unassembled WGS sequence"/>
</dbReference>
<dbReference type="PRINTS" id="PR00455">
    <property type="entry name" value="HTHTETR"/>
</dbReference>
<accession>A0A926QL54</accession>
<evidence type="ECO:0000256" key="1">
    <source>
        <dbReference type="ARBA" id="ARBA00023015"/>
    </source>
</evidence>
<keyword evidence="3" id="KW-0804">Transcription</keyword>
<proteinExistence type="predicted"/>
<dbReference type="PROSITE" id="PS50977">
    <property type="entry name" value="HTH_TETR_2"/>
    <property type="match status" value="1"/>
</dbReference>
<gene>
    <name evidence="6" type="ORF">ICC18_20475</name>
</gene>